<keyword evidence="1" id="KW-1133">Transmembrane helix</keyword>
<feature type="transmembrane region" description="Helical" evidence="1">
    <location>
        <begin position="85"/>
        <end position="106"/>
    </location>
</feature>
<dbReference type="EMBL" id="JAOBTT010000001">
    <property type="protein sequence ID" value="MDZ7278078.1"/>
    <property type="molecule type" value="Genomic_DNA"/>
</dbReference>
<dbReference type="Proteomes" id="UP001288620">
    <property type="component" value="Unassembled WGS sequence"/>
</dbReference>
<keyword evidence="1" id="KW-0812">Transmembrane</keyword>
<sequence>MTNSRTSGCRIRAGALPITLIFCLSLFLSWSVSILAYGNNFLGPDSFIIVNKIFHSHELKWFAQKYLSQFGLQGILLAKMHNAPFNFSVIGISISASVLFSLLTAAAFSVPAHRINRIAGFPAVALYWASLAFSPWVLPFSYSLYWVPFTMIIPALITLCLGSWMHDKRKWIVLALVAIAMMVKCLCGYEYITTITLFACGGYVFSLMRTGMNVRFSSLSLIFAACVIGFMIAICVHVFQLHHINESYGLSTILNRAEAHTGTDGGGDNSSFLISHLSTRPGNEELISILSTGASQHKMLFAWTAFKEYFHLPALVFSGYVIPFGWFVLIAFIASVICLTHIFRSSKDTFTPDVKIYSLGVLFVFSGVFSWQILAWHHMTLHYHLNGQLFAYGIVPVAMVSIGAIINIAYRKLPDIFRATIAVGVSFILCLSLIFIATFHYKNAASLNDDYLSYEKSTSQVVASLDELKVTAGGSELYRGMEMDTYTLTASGWMYATGRDNARVFVFVKGGLIGEIKPTSRRDDVYAIHPEAGLTSGFDFSYNIPGKFTKEDVRLVMPDGKGKFVELK</sequence>
<evidence type="ECO:0000313" key="2">
    <source>
        <dbReference type="EMBL" id="MDZ7278078.1"/>
    </source>
</evidence>
<feature type="transmembrane region" description="Helical" evidence="1">
    <location>
        <begin position="421"/>
        <end position="441"/>
    </location>
</feature>
<protein>
    <submittedName>
        <fullName evidence="2">Uncharacterized protein</fullName>
    </submittedName>
</protein>
<feature type="transmembrane region" description="Helical" evidence="1">
    <location>
        <begin position="195"/>
        <end position="212"/>
    </location>
</feature>
<feature type="transmembrane region" description="Helical" evidence="1">
    <location>
        <begin position="356"/>
        <end position="377"/>
    </location>
</feature>
<keyword evidence="1" id="KW-0472">Membrane</keyword>
<accession>A0ABU5LDZ1</accession>
<feature type="transmembrane region" description="Helical" evidence="1">
    <location>
        <begin position="171"/>
        <end position="189"/>
    </location>
</feature>
<feature type="transmembrane region" description="Helical" evidence="1">
    <location>
        <begin position="389"/>
        <end position="409"/>
    </location>
</feature>
<feature type="transmembrane region" description="Helical" evidence="1">
    <location>
        <begin position="320"/>
        <end position="344"/>
    </location>
</feature>
<gene>
    <name evidence="2" type="ORF">N4G40_07295</name>
</gene>
<keyword evidence="3" id="KW-1185">Reference proteome</keyword>
<name>A0ABU5LDZ1_9GAMM</name>
<dbReference type="RefSeq" id="WP_322542097.1">
    <property type="nucleotide sequence ID" value="NZ_JAOBTT010000001.1"/>
</dbReference>
<feature type="transmembrane region" description="Helical" evidence="1">
    <location>
        <begin position="118"/>
        <end position="138"/>
    </location>
</feature>
<proteinExistence type="predicted"/>
<evidence type="ECO:0000313" key="3">
    <source>
        <dbReference type="Proteomes" id="UP001288620"/>
    </source>
</evidence>
<feature type="transmembrane region" description="Helical" evidence="1">
    <location>
        <begin position="12"/>
        <end position="37"/>
    </location>
</feature>
<comment type="caution">
    <text evidence="2">The sequence shown here is derived from an EMBL/GenBank/DDBJ whole genome shotgun (WGS) entry which is preliminary data.</text>
</comment>
<feature type="transmembrane region" description="Helical" evidence="1">
    <location>
        <begin position="219"/>
        <end position="239"/>
    </location>
</feature>
<feature type="transmembrane region" description="Helical" evidence="1">
    <location>
        <begin position="144"/>
        <end position="164"/>
    </location>
</feature>
<reference evidence="3" key="1">
    <citation type="submission" date="2023-07" db="EMBL/GenBank/DDBJ databases">
        <title>Structural and functional analysis of rice phyllospheric bacteria for their antimicrobial properties and defense elicitation against blast disease.</title>
        <authorList>
            <person name="Sahu K.P."/>
            <person name="Asharani P."/>
            <person name="Kumar M."/>
            <person name="Reddy B."/>
            <person name="Kumar A."/>
        </authorList>
    </citation>
    <scope>NUCLEOTIDE SEQUENCE [LARGE SCALE GENOMIC DNA]</scope>
    <source>
        <strain evidence="3">OsEp_Plm_30P10</strain>
    </source>
</reference>
<evidence type="ECO:0000256" key="1">
    <source>
        <dbReference type="SAM" id="Phobius"/>
    </source>
</evidence>
<organism evidence="2 3">
    <name type="scientific">Pantoea eucrina</name>
    <dbReference type="NCBI Taxonomy" id="472693"/>
    <lineage>
        <taxon>Bacteria</taxon>
        <taxon>Pseudomonadati</taxon>
        <taxon>Pseudomonadota</taxon>
        <taxon>Gammaproteobacteria</taxon>
        <taxon>Enterobacterales</taxon>
        <taxon>Erwiniaceae</taxon>
        <taxon>Pantoea</taxon>
    </lineage>
</organism>